<dbReference type="SUPFAM" id="SSF89392">
    <property type="entry name" value="Prokaryotic lipoproteins and lipoprotein localization factors"/>
    <property type="match status" value="1"/>
</dbReference>
<name>A0A3B0Z392_9ZZZZ</name>
<proteinExistence type="inferred from homology"/>
<dbReference type="GO" id="GO:0015031">
    <property type="term" value="P:protein transport"/>
    <property type="evidence" value="ECO:0007669"/>
    <property type="project" value="UniProtKB-KW"/>
</dbReference>
<evidence type="ECO:0000256" key="1">
    <source>
        <dbReference type="ARBA" id="ARBA00004442"/>
    </source>
</evidence>
<reference evidence="7" key="1">
    <citation type="submission" date="2018-06" db="EMBL/GenBank/DDBJ databases">
        <authorList>
            <person name="Zhirakovskaya E."/>
        </authorList>
    </citation>
    <scope>NUCLEOTIDE SEQUENCE</scope>
</reference>
<protein>
    <recommendedName>
        <fullName evidence="8">Outer-membrane lipoprotein LolB</fullName>
    </recommendedName>
</protein>
<evidence type="ECO:0000256" key="4">
    <source>
        <dbReference type="ARBA" id="ARBA00022927"/>
    </source>
</evidence>
<evidence type="ECO:0000256" key="2">
    <source>
        <dbReference type="ARBA" id="ARBA00011245"/>
    </source>
</evidence>
<comment type="subcellular location">
    <subcellularLocation>
        <location evidence="1">Cell outer membrane</location>
    </subcellularLocation>
</comment>
<evidence type="ECO:0000256" key="3">
    <source>
        <dbReference type="ARBA" id="ARBA00022448"/>
    </source>
</evidence>
<dbReference type="EMBL" id="UOFN01000046">
    <property type="protein sequence ID" value="VAW75176.1"/>
    <property type="molecule type" value="Genomic_DNA"/>
</dbReference>
<dbReference type="InterPro" id="IPR004565">
    <property type="entry name" value="OM_lipoprot_LolB"/>
</dbReference>
<evidence type="ECO:0008006" key="8">
    <source>
        <dbReference type="Google" id="ProtNLM"/>
    </source>
</evidence>
<organism evidence="7">
    <name type="scientific">hydrothermal vent metagenome</name>
    <dbReference type="NCBI Taxonomy" id="652676"/>
    <lineage>
        <taxon>unclassified sequences</taxon>
        <taxon>metagenomes</taxon>
        <taxon>ecological metagenomes</taxon>
    </lineage>
</organism>
<dbReference type="Gene3D" id="2.50.20.10">
    <property type="entry name" value="Lipoprotein localisation LolA/LolB/LppX"/>
    <property type="match status" value="1"/>
</dbReference>
<comment type="subunit">
    <text evidence="2">Monomer.</text>
</comment>
<dbReference type="AlphaFoldDB" id="A0A3B0Z392"/>
<dbReference type="CDD" id="cd16326">
    <property type="entry name" value="LolB"/>
    <property type="match status" value="1"/>
</dbReference>
<keyword evidence="5" id="KW-0472">Membrane</keyword>
<dbReference type="InterPro" id="IPR029046">
    <property type="entry name" value="LolA/LolB/LppX"/>
</dbReference>
<sequence>MGARLLFLPWTRFVRIVSLALLCSACATQTQRLVPIDQEEQSARRQALLALDVWQVHGRIAVRAGNEGWSAGFDWQQADKDYRIQLRGPFGQGALELKGGARGVWLTRAGQPAVFATDPEILLQQQSGWSLPVTGLAHWLRGVPDNKGNAISQRDVAGRLISLQQRGWQIDYAEYQRYGVYDLPTRLVLQRDKLRVKVLIDRWELP</sequence>
<dbReference type="NCBIfam" id="TIGR00548">
    <property type="entry name" value="lolB"/>
    <property type="match status" value="1"/>
</dbReference>
<evidence type="ECO:0000313" key="7">
    <source>
        <dbReference type="EMBL" id="VAW75176.1"/>
    </source>
</evidence>
<accession>A0A3B0Z392</accession>
<keyword evidence="6" id="KW-0143">Chaperone</keyword>
<keyword evidence="3" id="KW-0813">Transport</keyword>
<dbReference type="GO" id="GO:0009279">
    <property type="term" value="C:cell outer membrane"/>
    <property type="evidence" value="ECO:0007669"/>
    <property type="project" value="UniProtKB-SubCell"/>
</dbReference>
<keyword evidence="4" id="KW-0653">Protein transport</keyword>
<gene>
    <name evidence="7" type="ORF">MNBD_GAMMA15-1959</name>
</gene>
<evidence type="ECO:0000256" key="5">
    <source>
        <dbReference type="ARBA" id="ARBA00023136"/>
    </source>
</evidence>
<dbReference type="Pfam" id="PF03550">
    <property type="entry name" value="LolB"/>
    <property type="match status" value="1"/>
</dbReference>
<dbReference type="HAMAP" id="MF_00233">
    <property type="entry name" value="LolB"/>
    <property type="match status" value="1"/>
</dbReference>
<evidence type="ECO:0000256" key="6">
    <source>
        <dbReference type="ARBA" id="ARBA00023186"/>
    </source>
</evidence>